<evidence type="ECO:0000313" key="2">
    <source>
        <dbReference type="Proteomes" id="UP001321477"/>
    </source>
</evidence>
<dbReference type="Proteomes" id="UP001321477">
    <property type="component" value="Chromosome"/>
</dbReference>
<sequence length="111" mass="11885">MNALTQRRMTAQIEWISVGQLSPPDWDTFPILKASIVFADVARHELFSASGTATARISPHEAARPELCEVEALLPQPLGDYVRSGTQFLVVRGPLCIGVGEITEPGGPTGA</sequence>
<evidence type="ECO:0000313" key="1">
    <source>
        <dbReference type="EMBL" id="BDZ53050.1"/>
    </source>
</evidence>
<keyword evidence="2" id="KW-1185">Reference proteome</keyword>
<protein>
    <submittedName>
        <fullName evidence="1">Uncharacterized protein</fullName>
    </submittedName>
</protein>
<organism evidence="1 2">
    <name type="scientific">Agromyces marinus</name>
    <dbReference type="NCBI Taxonomy" id="1389020"/>
    <lineage>
        <taxon>Bacteria</taxon>
        <taxon>Bacillati</taxon>
        <taxon>Actinomycetota</taxon>
        <taxon>Actinomycetes</taxon>
        <taxon>Micrococcales</taxon>
        <taxon>Microbacteriaceae</taxon>
        <taxon>Agromyces</taxon>
    </lineage>
</organism>
<name>A0ABM8GX28_9MICO</name>
<proteinExistence type="predicted"/>
<reference evidence="2" key="1">
    <citation type="journal article" date="2019" name="Int. J. Syst. Evol. Microbiol.">
        <title>The Global Catalogue of Microorganisms (GCM) 10K type strain sequencing project: providing services to taxonomists for standard genome sequencing and annotation.</title>
        <authorList>
            <consortium name="The Broad Institute Genomics Platform"/>
            <consortium name="The Broad Institute Genome Sequencing Center for Infectious Disease"/>
            <person name="Wu L."/>
            <person name="Ma J."/>
        </authorList>
    </citation>
    <scope>NUCLEOTIDE SEQUENCE [LARGE SCALE GENOMIC DNA]</scope>
    <source>
        <strain evidence="2">NBRC 109019</strain>
    </source>
</reference>
<dbReference type="EMBL" id="AP027734">
    <property type="protein sequence ID" value="BDZ53050.1"/>
    <property type="molecule type" value="Genomic_DNA"/>
</dbReference>
<accession>A0ABM8GX28</accession>
<gene>
    <name evidence="1" type="ORF">GCM10025870_01230</name>
</gene>